<sequence>MPPPRAQTGQRPQTGPADPPPSVPGVAALGPSSGDAGVGQDWAGTWESGDLPCTVRLTRVPAGPADRENATDAARRLTSLNHPHLVPVLAVLETDRGLAVVSAAVPGAVSLRRLLAQRAQLEPGEAVTVGLPIAQALAAAHALGLGHGSLTAADILLEPNGRPHLIGVGIAELAVPRPGPDPVTGPADVYALAGLLRDAISGAAGPDAAAVAVVAATALVPEPAKRPTAAQLADALAHSTRPLPVQLAAAPPTPAPTPPAPPATPAPPAAPVAPPARPRPAGGATAPGPRPPRPRQPADSPADAPVSLTWAPRGPTARVRPSRRPSGRQLAVGAATVAAAVIAVAVIATIVAHLARPSGGSGAAAPPSQSVEQAWTGILAGLETARGRAFQQADPAALDNVDQNGSAVYNADLALMHDTTSRGAHVSQLTTRILALRVQQTSADQVWLVVTEQTGAYDFLGADGSVLAHQDAGAPARSNVTLVRTNGGWRIAERVPVS</sequence>
<evidence type="ECO:0000313" key="4">
    <source>
        <dbReference type="EMBL" id="ADP82568.1"/>
    </source>
</evidence>
<gene>
    <name evidence="4" type="ordered locus">FraEuI1c_4575</name>
</gene>
<dbReference type="GO" id="GO:0005524">
    <property type="term" value="F:ATP binding"/>
    <property type="evidence" value="ECO:0007669"/>
    <property type="project" value="InterPro"/>
</dbReference>
<proteinExistence type="predicted"/>
<keyword evidence="2" id="KW-0472">Membrane</keyword>
<accession>E3IWU4</accession>
<dbReference type="GO" id="GO:0004672">
    <property type="term" value="F:protein kinase activity"/>
    <property type="evidence" value="ECO:0007669"/>
    <property type="project" value="InterPro"/>
</dbReference>
<dbReference type="InterPro" id="IPR011009">
    <property type="entry name" value="Kinase-like_dom_sf"/>
</dbReference>
<feature type="region of interest" description="Disordered" evidence="1">
    <location>
        <begin position="1"/>
        <end position="47"/>
    </location>
</feature>
<dbReference type="Gene3D" id="1.10.510.10">
    <property type="entry name" value="Transferase(Phosphotransferase) domain 1"/>
    <property type="match status" value="1"/>
</dbReference>
<dbReference type="InterPro" id="IPR001245">
    <property type="entry name" value="Ser-Thr/Tyr_kinase_cat_dom"/>
</dbReference>
<dbReference type="SUPFAM" id="SSF56112">
    <property type="entry name" value="Protein kinase-like (PK-like)"/>
    <property type="match status" value="1"/>
</dbReference>
<evidence type="ECO:0000313" key="5">
    <source>
        <dbReference type="Proteomes" id="UP000002484"/>
    </source>
</evidence>
<dbReference type="RefSeq" id="WP_013425686.1">
    <property type="nucleotide sequence ID" value="NC_014666.1"/>
</dbReference>
<keyword evidence="2" id="KW-1133">Transmembrane helix</keyword>
<dbReference type="OrthoDB" id="3209827at2"/>
<feature type="region of interest" description="Disordered" evidence="1">
    <location>
        <begin position="246"/>
        <end position="327"/>
    </location>
</feature>
<keyword evidence="2" id="KW-0812">Transmembrane</keyword>
<dbReference type="Pfam" id="PF07714">
    <property type="entry name" value="PK_Tyr_Ser-Thr"/>
    <property type="match status" value="1"/>
</dbReference>
<dbReference type="KEGG" id="fri:FraEuI1c_4575"/>
<evidence type="ECO:0000256" key="1">
    <source>
        <dbReference type="SAM" id="MobiDB-lite"/>
    </source>
</evidence>
<reference evidence="4 5" key="1">
    <citation type="submission" date="2010-10" db="EMBL/GenBank/DDBJ databases">
        <title>Complete sequence of Frankia sp. EuI1c.</title>
        <authorList>
            <consortium name="US DOE Joint Genome Institute"/>
            <person name="Lucas S."/>
            <person name="Copeland A."/>
            <person name="Lapidus A."/>
            <person name="Cheng J.-F."/>
            <person name="Bruce D."/>
            <person name="Goodwin L."/>
            <person name="Pitluck S."/>
            <person name="Chertkov O."/>
            <person name="Detter J.C."/>
            <person name="Han C."/>
            <person name="Tapia R."/>
            <person name="Land M."/>
            <person name="Hauser L."/>
            <person name="Jeffries C."/>
            <person name="Kyrpides N."/>
            <person name="Ivanova N."/>
            <person name="Mikhailova N."/>
            <person name="Beauchemin N."/>
            <person name="Sen A."/>
            <person name="Sur S.A."/>
            <person name="Gtari M."/>
            <person name="Wall L."/>
            <person name="Tisa L."/>
            <person name="Woyke T."/>
        </authorList>
    </citation>
    <scope>NUCLEOTIDE SEQUENCE [LARGE SCALE GENOMIC DNA]</scope>
    <source>
        <strain evidence="5">DSM 45817 / CECT 9037 / EuI1c</strain>
    </source>
</reference>
<feature type="domain" description="Protein kinase" evidence="3">
    <location>
        <begin position="27"/>
        <end position="337"/>
    </location>
</feature>
<evidence type="ECO:0000259" key="3">
    <source>
        <dbReference type="PROSITE" id="PS50011"/>
    </source>
</evidence>
<dbReference type="PROSITE" id="PS50011">
    <property type="entry name" value="PROTEIN_KINASE_DOM"/>
    <property type="match status" value="1"/>
</dbReference>
<evidence type="ECO:0000256" key="2">
    <source>
        <dbReference type="SAM" id="Phobius"/>
    </source>
</evidence>
<name>E3IWU4_PSEI1</name>
<organism evidence="4 5">
    <name type="scientific">Pseudofrankia inefficax (strain DSM 45817 / CECT 9037 / DDB 130130 / EuI1c)</name>
    <name type="common">Frankia inefficax</name>
    <dbReference type="NCBI Taxonomy" id="298654"/>
    <lineage>
        <taxon>Bacteria</taxon>
        <taxon>Bacillati</taxon>
        <taxon>Actinomycetota</taxon>
        <taxon>Actinomycetes</taxon>
        <taxon>Frankiales</taxon>
        <taxon>Frankiaceae</taxon>
        <taxon>Pseudofrankia</taxon>
    </lineage>
</organism>
<keyword evidence="5" id="KW-1185">Reference proteome</keyword>
<feature type="compositionally biased region" description="Pro residues" evidence="1">
    <location>
        <begin position="251"/>
        <end position="278"/>
    </location>
</feature>
<dbReference type="Proteomes" id="UP000002484">
    <property type="component" value="Chromosome"/>
</dbReference>
<dbReference type="InParanoid" id="E3IWU4"/>
<dbReference type="AlphaFoldDB" id="E3IWU4"/>
<dbReference type="InterPro" id="IPR000719">
    <property type="entry name" value="Prot_kinase_dom"/>
</dbReference>
<dbReference type="EMBL" id="CP002299">
    <property type="protein sequence ID" value="ADP82568.1"/>
    <property type="molecule type" value="Genomic_DNA"/>
</dbReference>
<feature type="transmembrane region" description="Helical" evidence="2">
    <location>
        <begin position="330"/>
        <end position="355"/>
    </location>
</feature>
<protein>
    <recommendedName>
        <fullName evidence="3">Protein kinase domain-containing protein</fullName>
    </recommendedName>
</protein>
<dbReference type="STRING" id="298654.FraEuI1c_4575"/>
<dbReference type="HOGENOM" id="CLU_440595_0_0_11"/>
<dbReference type="eggNOG" id="COG0515">
    <property type="taxonomic scope" value="Bacteria"/>
</dbReference>